<dbReference type="GO" id="GO:0005634">
    <property type="term" value="C:nucleus"/>
    <property type="evidence" value="ECO:0007669"/>
    <property type="project" value="UniProtKB-SubCell"/>
</dbReference>
<name>A0A9X8EAU9_APHAT</name>
<keyword evidence="6" id="KW-0949">S-adenosyl-L-methionine</keyword>
<dbReference type="AlphaFoldDB" id="A0A9X8EAU9"/>
<dbReference type="EMBL" id="QUTI01010934">
    <property type="protein sequence ID" value="RLO12900.1"/>
    <property type="molecule type" value="Genomic_DNA"/>
</dbReference>
<comment type="subcellular location">
    <subcellularLocation>
        <location evidence="2">Chromosome</location>
    </subcellularLocation>
    <subcellularLocation>
        <location evidence="1">Nucleus</location>
    </subcellularLocation>
</comment>
<evidence type="ECO:0000256" key="5">
    <source>
        <dbReference type="ARBA" id="ARBA00022679"/>
    </source>
</evidence>
<dbReference type="PANTHER" id="PTHR22884">
    <property type="entry name" value="SET DOMAIN PROTEINS"/>
    <property type="match status" value="1"/>
</dbReference>
<evidence type="ECO:0000256" key="2">
    <source>
        <dbReference type="ARBA" id="ARBA00004286"/>
    </source>
</evidence>
<evidence type="ECO:0000256" key="1">
    <source>
        <dbReference type="ARBA" id="ARBA00004123"/>
    </source>
</evidence>
<accession>A0A9X8EAU9</accession>
<evidence type="ECO:0000256" key="3">
    <source>
        <dbReference type="ARBA" id="ARBA00022454"/>
    </source>
</evidence>
<dbReference type="GO" id="GO:0032259">
    <property type="term" value="P:methylation"/>
    <property type="evidence" value="ECO:0007669"/>
    <property type="project" value="UniProtKB-KW"/>
</dbReference>
<dbReference type="InterPro" id="IPR050777">
    <property type="entry name" value="SET2_Histone-Lys_MeTrsfase"/>
</dbReference>
<keyword evidence="7" id="KW-0539">Nucleus</keyword>
<dbReference type="Proteomes" id="UP000275652">
    <property type="component" value="Unassembled WGS sequence"/>
</dbReference>
<evidence type="ECO:0000313" key="8">
    <source>
        <dbReference type="EMBL" id="RLO12900.1"/>
    </source>
</evidence>
<keyword evidence="3" id="KW-0158">Chromosome</keyword>
<evidence type="ECO:0008006" key="10">
    <source>
        <dbReference type="Google" id="ProtNLM"/>
    </source>
</evidence>
<organism evidence="8 9">
    <name type="scientific">Aphanomyces astaci</name>
    <name type="common">Crayfish plague agent</name>
    <dbReference type="NCBI Taxonomy" id="112090"/>
    <lineage>
        <taxon>Eukaryota</taxon>
        <taxon>Sar</taxon>
        <taxon>Stramenopiles</taxon>
        <taxon>Oomycota</taxon>
        <taxon>Saprolegniomycetes</taxon>
        <taxon>Saprolegniales</taxon>
        <taxon>Verrucalvaceae</taxon>
        <taxon>Aphanomyces</taxon>
    </lineage>
</organism>
<evidence type="ECO:0000256" key="6">
    <source>
        <dbReference type="ARBA" id="ARBA00022691"/>
    </source>
</evidence>
<dbReference type="InterPro" id="IPR046341">
    <property type="entry name" value="SET_dom_sf"/>
</dbReference>
<keyword evidence="4" id="KW-0489">Methyltransferase</keyword>
<protein>
    <recommendedName>
        <fullName evidence="10">AWS domain-containing protein</fullName>
    </recommendedName>
</protein>
<evidence type="ECO:0000256" key="4">
    <source>
        <dbReference type="ARBA" id="ARBA00022603"/>
    </source>
</evidence>
<keyword evidence="5" id="KW-0808">Transferase</keyword>
<comment type="caution">
    <text evidence="8">The sequence shown here is derived from an EMBL/GenBank/DDBJ whole genome shotgun (WGS) entry which is preliminary data.</text>
</comment>
<sequence length="209" mass="23528">MSCISTSSTELDNTPDDPTVTINKLCVTDVTSLEQPLSFKFINPNVYKGDLRVTHSHRNLAELKRCPVNALCECWRMHNRFREPICNTNNCINVTKNNTCPLHYRMGTLCANQGFDKGLATKHSLFHTSVKGFGLLLSAPVLAGQHGIEYVGEVIGKDEFARRFRNMSYAEVPECYFMQLSPSMYVDATVYGNNSRFIKCGSPKCRGRM</sequence>
<evidence type="ECO:0000256" key="7">
    <source>
        <dbReference type="ARBA" id="ARBA00023242"/>
    </source>
</evidence>
<reference evidence="8 9" key="1">
    <citation type="journal article" date="2018" name="J. Invertebr. Pathol.">
        <title>New genotyping method for the causative agent of crayfish plague (Aphanomyces astaci) based on whole genome data.</title>
        <authorList>
            <person name="Minardi D."/>
            <person name="Studholme D.J."/>
            <person name="van der Giezen M."/>
            <person name="Pretto T."/>
            <person name="Oidtmann B."/>
        </authorList>
    </citation>
    <scope>NUCLEOTIDE SEQUENCE [LARGE SCALE GENOMIC DNA]</scope>
    <source>
        <strain evidence="8 9">KB13</strain>
    </source>
</reference>
<dbReference type="SUPFAM" id="SSF82199">
    <property type="entry name" value="SET domain"/>
    <property type="match status" value="1"/>
</dbReference>
<gene>
    <name evidence="8" type="ORF">DYB28_016053</name>
</gene>
<dbReference type="GO" id="GO:0008168">
    <property type="term" value="F:methyltransferase activity"/>
    <property type="evidence" value="ECO:0007669"/>
    <property type="project" value="UniProtKB-KW"/>
</dbReference>
<evidence type="ECO:0000313" key="9">
    <source>
        <dbReference type="Proteomes" id="UP000275652"/>
    </source>
</evidence>
<proteinExistence type="predicted"/>
<dbReference type="GO" id="GO:0005694">
    <property type="term" value="C:chromosome"/>
    <property type="evidence" value="ECO:0007669"/>
    <property type="project" value="UniProtKB-SubCell"/>
</dbReference>
<dbReference type="Gene3D" id="2.170.270.10">
    <property type="entry name" value="SET domain"/>
    <property type="match status" value="1"/>
</dbReference>